<protein>
    <submittedName>
        <fullName evidence="1">Uncharacterized protein</fullName>
    </submittedName>
</protein>
<gene>
    <name evidence="1" type="ORF">PITCH_A1260010</name>
</gene>
<accession>A0A445MRU2</accession>
<dbReference type="AlphaFoldDB" id="A0A445MRU2"/>
<dbReference type="EMBL" id="OJIN01000031">
    <property type="protein sequence ID" value="SPD72187.1"/>
    <property type="molecule type" value="Genomic_DNA"/>
</dbReference>
<name>A0A445MRU2_9BACT</name>
<evidence type="ECO:0000313" key="1">
    <source>
        <dbReference type="EMBL" id="SPD72187.1"/>
    </source>
</evidence>
<reference evidence="1" key="1">
    <citation type="submission" date="2018-01" db="EMBL/GenBank/DDBJ databases">
        <authorList>
            <person name="Regsiter A."/>
            <person name="William W."/>
        </authorList>
    </citation>
    <scope>NUCLEOTIDE SEQUENCE</scope>
    <source>
        <strain evidence="1">TRIP AH-1</strain>
    </source>
</reference>
<sequence length="140" mass="16372">MRKGEKIQMLVIRDDQMDVFKDYMAKRFEKQMIRHVNQYFPDDCKALGQAKVREVLAYGLIRAETYEMSLEYDVSRYINLMFTFGRDYDVDIAWASGILGDKRLSGPEKMDDLYEEAERHINEAVSIGKRPGESKDDLSL</sequence>
<organism evidence="1">
    <name type="scientific">uncultured Desulfobacterium sp</name>
    <dbReference type="NCBI Taxonomy" id="201089"/>
    <lineage>
        <taxon>Bacteria</taxon>
        <taxon>Pseudomonadati</taxon>
        <taxon>Thermodesulfobacteriota</taxon>
        <taxon>Desulfobacteria</taxon>
        <taxon>Desulfobacterales</taxon>
        <taxon>Desulfobacteriaceae</taxon>
        <taxon>Desulfobacterium</taxon>
        <taxon>environmental samples</taxon>
    </lineage>
</organism>
<proteinExistence type="predicted"/>